<evidence type="ECO:0000256" key="2">
    <source>
        <dbReference type="SAM" id="Phobius"/>
    </source>
</evidence>
<keyword evidence="2" id="KW-0812">Transmembrane</keyword>
<accession>C0JZY1</accession>
<evidence type="ECO:0000313" key="4">
    <source>
        <dbReference type="EMBL" id="ACM91011.1"/>
    </source>
</evidence>
<keyword evidence="2" id="KW-0472">Membrane</keyword>
<dbReference type="EMBL" id="FJ529691">
    <property type="protein sequence ID" value="ACM91011.1"/>
    <property type="molecule type" value="Genomic_DNA"/>
</dbReference>
<dbReference type="PRINTS" id="PR00679">
    <property type="entry name" value="PROHIBITIN"/>
</dbReference>
<dbReference type="Pfam" id="PF01145">
    <property type="entry name" value="Band_7"/>
    <property type="match status" value="1"/>
</dbReference>
<dbReference type="SUPFAM" id="SSF117892">
    <property type="entry name" value="Band 7/SPFH domain"/>
    <property type="match status" value="1"/>
</dbReference>
<keyword evidence="4" id="KW-0378">Hydrolase</keyword>
<organism evidence="4">
    <name type="scientific">uncultured bacterium URE4</name>
    <dbReference type="NCBI Taxonomy" id="581112"/>
    <lineage>
        <taxon>Bacteria</taxon>
        <taxon>environmental samples</taxon>
    </lineage>
</organism>
<dbReference type="InterPro" id="IPR000163">
    <property type="entry name" value="Prohibitin"/>
</dbReference>
<name>C0JZY1_9BACT</name>
<dbReference type="InterPro" id="IPR001107">
    <property type="entry name" value="Band_7"/>
</dbReference>
<feature type="transmembrane region" description="Helical" evidence="2">
    <location>
        <begin position="12"/>
        <end position="33"/>
    </location>
</feature>
<dbReference type="InterPro" id="IPR036013">
    <property type="entry name" value="Band_7/SPFH_dom_sf"/>
</dbReference>
<keyword evidence="2" id="KW-1133">Transmembrane helix</keyword>
<keyword evidence="1" id="KW-0175">Coiled coil</keyword>
<dbReference type="AlphaFoldDB" id="C0JZY1"/>
<evidence type="ECO:0000256" key="1">
    <source>
        <dbReference type="SAM" id="Coils"/>
    </source>
</evidence>
<dbReference type="GO" id="GO:0006508">
    <property type="term" value="P:proteolysis"/>
    <property type="evidence" value="ECO:0007669"/>
    <property type="project" value="UniProtKB-KW"/>
</dbReference>
<sequence>MQATKTIHPRKFPIGKATWISLGVTVLVIILMASCCTTIDSAAVGIKFKKWSSNAELRGGVEGTCRGWVWYNPITESIFEYPTYIQRVTYEPFTVNPKDAAIFSMTPTLAYQIDENKAVDIFVKYRKPVRELEMGYINTCIFEAYRTCANNYTSDELMANRAKFETEVRARLDESMNAEGFIVREFTTKIDPPASLTEAINAKNEAVQNALKAENKVKEAEAEAKIAIAKAKGEAEAQKITGDGEAYYNRVVAASLNALLVQQYAIEKWNGELPTYNGSNALPFINLSK</sequence>
<proteinExistence type="predicted"/>
<dbReference type="PROSITE" id="PS51257">
    <property type="entry name" value="PROKAR_LIPOPROTEIN"/>
    <property type="match status" value="1"/>
</dbReference>
<feature type="coiled-coil region" evidence="1">
    <location>
        <begin position="196"/>
        <end position="230"/>
    </location>
</feature>
<dbReference type="Gene3D" id="3.30.479.30">
    <property type="entry name" value="Band 7 domain"/>
    <property type="match status" value="1"/>
</dbReference>
<dbReference type="PANTHER" id="PTHR42911">
    <property type="entry name" value="MODULATOR OF FTSH PROTEASE HFLC"/>
    <property type="match status" value="1"/>
</dbReference>
<reference evidence="4" key="1">
    <citation type="submission" date="2008-11" db="EMBL/GenBank/DDBJ databases">
        <title>Isolation and characterization of a fructose-1,6-bisphosphatase in Bacteroides sp. from a rumen metagenomic library.</title>
        <authorList>
            <person name="Wang J."/>
            <person name="Liu K."/>
            <person name="Zhao S."/>
            <person name="Bu D."/>
            <person name="Li D."/>
            <person name="Yu P."/>
            <person name="Wei H."/>
            <person name="Zhou L."/>
        </authorList>
    </citation>
    <scope>NUCLEOTIDE SEQUENCE</scope>
</reference>
<protein>
    <submittedName>
        <fullName evidence="4">Membrane protease subunit</fullName>
    </submittedName>
</protein>
<dbReference type="GO" id="GO:0008233">
    <property type="term" value="F:peptidase activity"/>
    <property type="evidence" value="ECO:0007669"/>
    <property type="project" value="UniProtKB-KW"/>
</dbReference>
<dbReference type="PANTHER" id="PTHR42911:SF1">
    <property type="entry name" value="MODULATOR OF FTSH PROTEASE HFLC"/>
    <property type="match status" value="1"/>
</dbReference>
<dbReference type="GO" id="GO:0016020">
    <property type="term" value="C:membrane"/>
    <property type="evidence" value="ECO:0007669"/>
    <property type="project" value="InterPro"/>
</dbReference>
<feature type="domain" description="Band 7" evidence="3">
    <location>
        <begin position="66"/>
        <end position="224"/>
    </location>
</feature>
<keyword evidence="4" id="KW-0645">Protease</keyword>
<evidence type="ECO:0000259" key="3">
    <source>
        <dbReference type="Pfam" id="PF01145"/>
    </source>
</evidence>